<feature type="domain" description="Yip1" evidence="6">
    <location>
        <begin position="19"/>
        <end position="205"/>
    </location>
</feature>
<gene>
    <name evidence="7" type="ORF">ACFSDB_15220</name>
</gene>
<reference evidence="8" key="1">
    <citation type="journal article" date="2019" name="Int. J. Syst. Evol. Microbiol.">
        <title>The Global Catalogue of Microorganisms (GCM) 10K type strain sequencing project: providing services to taxonomists for standard genome sequencing and annotation.</title>
        <authorList>
            <consortium name="The Broad Institute Genomics Platform"/>
            <consortium name="The Broad Institute Genome Sequencing Center for Infectious Disease"/>
            <person name="Wu L."/>
            <person name="Ma J."/>
        </authorList>
    </citation>
    <scope>NUCLEOTIDE SEQUENCE [LARGE SCALE GENOMIC DNA]</scope>
    <source>
        <strain evidence="8">CGMCC 1.15475</strain>
    </source>
</reference>
<evidence type="ECO:0000256" key="5">
    <source>
        <dbReference type="SAM" id="Phobius"/>
    </source>
</evidence>
<keyword evidence="2 5" id="KW-0812">Transmembrane</keyword>
<comment type="caution">
    <text evidence="7">The sequence shown here is derived from an EMBL/GenBank/DDBJ whole genome shotgun (WGS) entry which is preliminary data.</text>
</comment>
<dbReference type="EMBL" id="JBHUFW010000011">
    <property type="protein sequence ID" value="MFD1864259.1"/>
    <property type="molecule type" value="Genomic_DNA"/>
</dbReference>
<dbReference type="Proteomes" id="UP001597273">
    <property type="component" value="Unassembled WGS sequence"/>
</dbReference>
<evidence type="ECO:0000259" key="6">
    <source>
        <dbReference type="Pfam" id="PF04893"/>
    </source>
</evidence>
<keyword evidence="8" id="KW-1185">Reference proteome</keyword>
<evidence type="ECO:0000313" key="8">
    <source>
        <dbReference type="Proteomes" id="UP001597273"/>
    </source>
</evidence>
<sequence length="222" mass="23689">MTEIREKHMAEKVNPFTAIWLQTRKAVRYVIDAKSAGYAIALILLAGIGSGLMGMQSSGLNDSIPTWIILLGALLLFPVISLASAAVIAALYLVVGKLFKGTGTYMDLFKTTGAAMIPYIWLAPLLILWILVSPDTYFADPFAVAQPGGGAIVGAVLYGVIAMIIAIWSIIIHSKAIGEAHRFSAWKGFFTLMIPAVIFGLVIFGIVLLFIVLIAGATIYGG</sequence>
<name>A0ABW4QLJ7_9BACL</name>
<comment type="subcellular location">
    <subcellularLocation>
        <location evidence="1">Membrane</location>
        <topology evidence="1">Multi-pass membrane protein</topology>
    </subcellularLocation>
</comment>
<feature type="transmembrane region" description="Helical" evidence="5">
    <location>
        <begin position="107"/>
        <end position="131"/>
    </location>
</feature>
<evidence type="ECO:0000256" key="3">
    <source>
        <dbReference type="ARBA" id="ARBA00022989"/>
    </source>
</evidence>
<dbReference type="Pfam" id="PF04893">
    <property type="entry name" value="Yip1"/>
    <property type="match status" value="1"/>
</dbReference>
<dbReference type="InterPro" id="IPR006977">
    <property type="entry name" value="Yip1_dom"/>
</dbReference>
<organism evidence="7 8">
    <name type="scientific">Planococcus chinensis</name>
    <dbReference type="NCBI Taxonomy" id="272917"/>
    <lineage>
        <taxon>Bacteria</taxon>
        <taxon>Bacillati</taxon>
        <taxon>Bacillota</taxon>
        <taxon>Bacilli</taxon>
        <taxon>Bacillales</taxon>
        <taxon>Caryophanaceae</taxon>
        <taxon>Planococcus</taxon>
    </lineage>
</organism>
<feature type="transmembrane region" description="Helical" evidence="5">
    <location>
        <begin position="35"/>
        <end position="55"/>
    </location>
</feature>
<feature type="transmembrane region" description="Helical" evidence="5">
    <location>
        <begin position="151"/>
        <end position="171"/>
    </location>
</feature>
<accession>A0ABW4QLJ7</accession>
<evidence type="ECO:0000313" key="7">
    <source>
        <dbReference type="EMBL" id="MFD1864259.1"/>
    </source>
</evidence>
<evidence type="ECO:0000256" key="2">
    <source>
        <dbReference type="ARBA" id="ARBA00022692"/>
    </source>
</evidence>
<protein>
    <submittedName>
        <fullName evidence="7">YIP1 family protein</fullName>
    </submittedName>
</protein>
<feature type="transmembrane region" description="Helical" evidence="5">
    <location>
        <begin position="192"/>
        <end position="220"/>
    </location>
</feature>
<proteinExistence type="predicted"/>
<keyword evidence="4 5" id="KW-0472">Membrane</keyword>
<evidence type="ECO:0000256" key="1">
    <source>
        <dbReference type="ARBA" id="ARBA00004141"/>
    </source>
</evidence>
<keyword evidence="3 5" id="KW-1133">Transmembrane helix</keyword>
<evidence type="ECO:0000256" key="4">
    <source>
        <dbReference type="ARBA" id="ARBA00023136"/>
    </source>
</evidence>
<feature type="transmembrane region" description="Helical" evidence="5">
    <location>
        <begin position="67"/>
        <end position="95"/>
    </location>
</feature>
<dbReference type="RefSeq" id="WP_204890636.1">
    <property type="nucleotide sequence ID" value="NZ_JBHUFW010000011.1"/>
</dbReference>